<dbReference type="InterPro" id="IPR004622">
    <property type="entry name" value="DNA_pol_HolB"/>
</dbReference>
<dbReference type="PATRIC" id="fig|665952.3.peg.70"/>
<evidence type="ECO:0000256" key="4">
    <source>
        <dbReference type="ARBA" id="ARBA00022695"/>
    </source>
</evidence>
<name>G9QGQ3_9BACI</name>
<dbReference type="NCBIfam" id="NF005972">
    <property type="entry name" value="PRK08058.1"/>
    <property type="match status" value="1"/>
</dbReference>
<dbReference type="PANTHER" id="PTHR11669">
    <property type="entry name" value="REPLICATION FACTOR C / DNA POLYMERASE III GAMMA-TAU SUBUNIT"/>
    <property type="match status" value="1"/>
</dbReference>
<evidence type="ECO:0000259" key="8">
    <source>
        <dbReference type="Pfam" id="PF09115"/>
    </source>
</evidence>
<reference evidence="9 10" key="1">
    <citation type="submission" date="2011-09" db="EMBL/GenBank/DDBJ databases">
        <title>The Genome Sequence of Bacillus smithii 7_3_47FAA.</title>
        <authorList>
            <consortium name="The Broad Institute Genome Sequencing Platform"/>
            <person name="Earl A."/>
            <person name="Ward D."/>
            <person name="Feldgarden M."/>
            <person name="Gevers D."/>
            <person name="Daigneault M."/>
            <person name="Strauss J."/>
            <person name="Allen-Vercoe E."/>
            <person name="Young S.K."/>
            <person name="Zeng Q."/>
            <person name="Gargeya S."/>
            <person name="Fitzgerald M."/>
            <person name="Haas B."/>
            <person name="Abouelleil A."/>
            <person name="Alvarado L."/>
            <person name="Arachchi H.M."/>
            <person name="Berlin A."/>
            <person name="Brown A."/>
            <person name="Chapman S.B."/>
            <person name="Chen Z."/>
            <person name="Dunbar C."/>
            <person name="Freedman E."/>
            <person name="Gearin G."/>
            <person name="Goldberg J."/>
            <person name="Griggs A."/>
            <person name="Gujja S."/>
            <person name="Heiman D."/>
            <person name="Howarth C."/>
            <person name="Larson L."/>
            <person name="Lui A."/>
            <person name="MacDonald P.J.P."/>
            <person name="Montmayeur A."/>
            <person name="Murphy C."/>
            <person name="Neiman D."/>
            <person name="Pearson M."/>
            <person name="Priest M."/>
            <person name="Roberts A."/>
            <person name="Saif S."/>
            <person name="Shea T."/>
            <person name="Shenoy N."/>
            <person name="Sisk P."/>
            <person name="Stolte C."/>
            <person name="Sykes S."/>
            <person name="Wortman J."/>
            <person name="Nusbaum C."/>
            <person name="Birren B."/>
        </authorList>
    </citation>
    <scope>NUCLEOTIDE SEQUENCE [LARGE SCALE GENOMIC DNA]</scope>
    <source>
        <strain evidence="9 10">7_3_47FAA</strain>
    </source>
</reference>
<dbReference type="HOGENOM" id="CLU_006229_4_5_9"/>
<comment type="caution">
    <text evidence="9">The sequence shown here is derived from an EMBL/GenBank/DDBJ whole genome shotgun (WGS) entry which is preliminary data.</text>
</comment>
<dbReference type="InterPro" id="IPR015199">
    <property type="entry name" value="DNA_pol_III_delta_C"/>
</dbReference>
<dbReference type="Gene3D" id="3.40.50.300">
    <property type="entry name" value="P-loop containing nucleotide triphosphate hydrolases"/>
    <property type="match status" value="1"/>
</dbReference>
<dbReference type="InterPro" id="IPR027417">
    <property type="entry name" value="P-loop_NTPase"/>
</dbReference>
<dbReference type="GO" id="GO:0008408">
    <property type="term" value="F:3'-5' exonuclease activity"/>
    <property type="evidence" value="ECO:0007669"/>
    <property type="project" value="InterPro"/>
</dbReference>
<evidence type="ECO:0000256" key="3">
    <source>
        <dbReference type="ARBA" id="ARBA00022679"/>
    </source>
</evidence>
<dbReference type="Pfam" id="PF13177">
    <property type="entry name" value="DNA_pol3_delta2"/>
    <property type="match status" value="1"/>
</dbReference>
<dbReference type="EMBL" id="ACWF01000003">
    <property type="protein sequence ID" value="EHL79716.1"/>
    <property type="molecule type" value="Genomic_DNA"/>
</dbReference>
<dbReference type="GO" id="GO:0009360">
    <property type="term" value="C:DNA polymerase III complex"/>
    <property type="evidence" value="ECO:0007669"/>
    <property type="project" value="InterPro"/>
</dbReference>
<dbReference type="AlphaFoldDB" id="G9QGQ3"/>
<dbReference type="GO" id="GO:0003887">
    <property type="term" value="F:DNA-directed DNA polymerase activity"/>
    <property type="evidence" value="ECO:0007669"/>
    <property type="project" value="UniProtKB-KW"/>
</dbReference>
<evidence type="ECO:0000256" key="5">
    <source>
        <dbReference type="ARBA" id="ARBA00022705"/>
    </source>
</evidence>
<evidence type="ECO:0000256" key="6">
    <source>
        <dbReference type="ARBA" id="ARBA00022932"/>
    </source>
</evidence>
<dbReference type="GO" id="GO:0003677">
    <property type="term" value="F:DNA binding"/>
    <property type="evidence" value="ECO:0007669"/>
    <property type="project" value="InterPro"/>
</dbReference>
<accession>G9QGQ3</accession>
<organism evidence="9 10">
    <name type="scientific">Bacillus smithii 7_3_47FAA</name>
    <dbReference type="NCBI Taxonomy" id="665952"/>
    <lineage>
        <taxon>Bacteria</taxon>
        <taxon>Bacillati</taxon>
        <taxon>Bacillota</taxon>
        <taxon>Bacilli</taxon>
        <taxon>Bacillales</taxon>
        <taxon>Bacillaceae</taxon>
        <taxon>Bacillus</taxon>
    </lineage>
</organism>
<feature type="domain" description="DNA polymerase III delta subunit C-terminal" evidence="8">
    <location>
        <begin position="249"/>
        <end position="331"/>
    </location>
</feature>
<dbReference type="Pfam" id="PF09115">
    <property type="entry name" value="DNApol3-delta_C"/>
    <property type="match status" value="1"/>
</dbReference>
<keyword evidence="10" id="KW-1185">Reference proteome</keyword>
<dbReference type="EC" id="2.7.7.7" evidence="1"/>
<dbReference type="NCBIfam" id="TIGR00678">
    <property type="entry name" value="holB"/>
    <property type="match status" value="1"/>
</dbReference>
<keyword evidence="3" id="KW-0808">Transferase</keyword>
<protein>
    <recommendedName>
        <fullName evidence="2">DNA polymerase III subunit delta'</fullName>
        <ecNumber evidence="1">2.7.7.7</ecNumber>
    </recommendedName>
</protein>
<proteinExistence type="predicted"/>
<evidence type="ECO:0000313" key="9">
    <source>
        <dbReference type="EMBL" id="EHL79716.1"/>
    </source>
</evidence>
<dbReference type="InterPro" id="IPR050238">
    <property type="entry name" value="DNA_Rep/Repair_Clamp_Loader"/>
</dbReference>
<dbReference type="Proteomes" id="UP000011747">
    <property type="component" value="Unassembled WGS sequence"/>
</dbReference>
<keyword evidence="4" id="KW-0548">Nucleotidyltransferase</keyword>
<dbReference type="GO" id="GO:0006261">
    <property type="term" value="P:DNA-templated DNA replication"/>
    <property type="evidence" value="ECO:0007669"/>
    <property type="project" value="TreeGrafter"/>
</dbReference>
<comment type="catalytic activity">
    <reaction evidence="7">
        <text>DNA(n) + a 2'-deoxyribonucleoside 5'-triphosphate = DNA(n+1) + diphosphate</text>
        <dbReference type="Rhea" id="RHEA:22508"/>
        <dbReference type="Rhea" id="RHEA-COMP:17339"/>
        <dbReference type="Rhea" id="RHEA-COMP:17340"/>
        <dbReference type="ChEBI" id="CHEBI:33019"/>
        <dbReference type="ChEBI" id="CHEBI:61560"/>
        <dbReference type="ChEBI" id="CHEBI:173112"/>
        <dbReference type="EC" id="2.7.7.7"/>
    </reaction>
</comment>
<gene>
    <name evidence="9" type="ORF">HMPREF1015_02817</name>
</gene>
<keyword evidence="5" id="KW-0235">DNA replication</keyword>
<evidence type="ECO:0000313" key="10">
    <source>
        <dbReference type="Proteomes" id="UP000011747"/>
    </source>
</evidence>
<dbReference type="FunFam" id="3.40.50.300:FF:001255">
    <property type="entry name" value="DNA polymerase III subunit delta"/>
    <property type="match status" value="1"/>
</dbReference>
<dbReference type="PANTHER" id="PTHR11669:SF8">
    <property type="entry name" value="DNA POLYMERASE III SUBUNIT DELTA"/>
    <property type="match status" value="1"/>
</dbReference>
<evidence type="ECO:0000256" key="1">
    <source>
        <dbReference type="ARBA" id="ARBA00012417"/>
    </source>
</evidence>
<keyword evidence="6" id="KW-0239">DNA-directed DNA polymerase</keyword>
<evidence type="ECO:0000256" key="2">
    <source>
        <dbReference type="ARBA" id="ARBA00014363"/>
    </source>
</evidence>
<sequence>MLLKNWDEWKNIQPQAANMLHNSLKKERIAHAYLFEGEKGTGKKQAALFLAKSLLCEQPLPDYTPCGQCSHCRRIENGNHPDLHLIETETDSLSIKKQQIEALQREFAKTAVESKRKIYIIEHADRMTTSAANSLLKFLEEPHPGTTAILLTEQYHRVLPTIISRCQTITFKPLPVDYLETRLREEQVGANMAALAARLTNNLQDALELSADEWFAQARKIVLKLYEALNKQPLEAMIKLQEEFHQHFKDKQQIERALDLLLLIYRDLLSIQIGKSDHLAYPDQRAHFESRSLQLSIKRLTECMEAIFEAKRKLQANMNSQLLMEQLVLKLQGGFTFV</sequence>
<dbReference type="SUPFAM" id="SSF52540">
    <property type="entry name" value="P-loop containing nucleoside triphosphate hydrolases"/>
    <property type="match status" value="1"/>
</dbReference>
<evidence type="ECO:0000256" key="7">
    <source>
        <dbReference type="ARBA" id="ARBA00049244"/>
    </source>
</evidence>